<evidence type="ECO:0000313" key="10">
    <source>
        <dbReference type="EMBL" id="WOO77575.1"/>
    </source>
</evidence>
<dbReference type="GO" id="GO:0000813">
    <property type="term" value="C:ESCRT I complex"/>
    <property type="evidence" value="ECO:0007669"/>
    <property type="project" value="UniProtKB-ARBA"/>
</dbReference>
<evidence type="ECO:0000259" key="9">
    <source>
        <dbReference type="PROSITE" id="PS51314"/>
    </source>
</evidence>
<dbReference type="InterPro" id="IPR009851">
    <property type="entry name" value="Mod_r"/>
</dbReference>
<evidence type="ECO:0000313" key="11">
    <source>
        <dbReference type="Proteomes" id="UP000827549"/>
    </source>
</evidence>
<organism evidence="10 11">
    <name type="scientific">Vanrija pseudolonga</name>
    <dbReference type="NCBI Taxonomy" id="143232"/>
    <lineage>
        <taxon>Eukaryota</taxon>
        <taxon>Fungi</taxon>
        <taxon>Dikarya</taxon>
        <taxon>Basidiomycota</taxon>
        <taxon>Agaricomycotina</taxon>
        <taxon>Tremellomycetes</taxon>
        <taxon>Trichosporonales</taxon>
        <taxon>Trichosporonaceae</taxon>
        <taxon>Vanrija</taxon>
    </lineage>
</organism>
<dbReference type="PANTHER" id="PTHR13678">
    <property type="entry name" value="VACUOLAR PROTEIN SORTING-ASSOCIATED PROTEIN 37"/>
    <property type="match status" value="1"/>
</dbReference>
<evidence type="ECO:0000256" key="2">
    <source>
        <dbReference type="ARBA" id="ARBA00007617"/>
    </source>
</evidence>
<feature type="compositionally biased region" description="Polar residues" evidence="8">
    <location>
        <begin position="213"/>
        <end position="227"/>
    </location>
</feature>
<keyword evidence="3 6" id="KW-0813">Transport</keyword>
<dbReference type="GO" id="GO:0043162">
    <property type="term" value="P:ubiquitin-dependent protein catabolic process via the multivesicular body sorting pathway"/>
    <property type="evidence" value="ECO:0007669"/>
    <property type="project" value="UniProtKB-ARBA"/>
</dbReference>
<accession>A0AAF0Y0I5</accession>
<sequence length="384" mass="41999">MATPLLQQFPSLASYPPAFLKDLLSSPELTEAFLYSLPEVQQLAADVERLGRENDEVARQNLALRDELVALREATAQSYNHAEALKAQWTEIDKAQTNLYQRQRPSFLHMRLRHSLTAQDDASEKIATAFIEGTGTGRDRALDEFIADFKAARKTYHKRAIWAERLNPDYNTWFYVNTKAPGGPKSSWTHPADEAPPAGGFASPSGPPPSANEKASYQPNASQQQSNDGDEKKTRGGLFSKLTGKNNNNQQPPPQYQQQQGYGGGYQQQQAYGQRPMGYGQPQMGYGQPQMGYGQPMYGQPMMGGYPQQPMVVQQQPQRQGMGAGTGAMLGMGGGLLGGMMIGNMMSNYSHDQYMDGYMDGQAQDNYDGGGGFDGGGDFGGGDF</sequence>
<evidence type="ECO:0000256" key="7">
    <source>
        <dbReference type="SAM" id="Coils"/>
    </source>
</evidence>
<keyword evidence="11" id="KW-1185">Reference proteome</keyword>
<protein>
    <submittedName>
        <fullName evidence="10">Vacuolar protein sorting-associated protein 37A</fullName>
    </submittedName>
</protein>
<feature type="compositionally biased region" description="Low complexity" evidence="8">
    <location>
        <begin position="195"/>
        <end position="204"/>
    </location>
</feature>
<evidence type="ECO:0000256" key="4">
    <source>
        <dbReference type="ARBA" id="ARBA00022753"/>
    </source>
</evidence>
<reference evidence="10" key="1">
    <citation type="submission" date="2023-10" db="EMBL/GenBank/DDBJ databases">
        <authorList>
            <person name="Noh H."/>
        </authorList>
    </citation>
    <scope>NUCLEOTIDE SEQUENCE</scope>
    <source>
        <strain evidence="10">DUCC4014</strain>
    </source>
</reference>
<dbReference type="RefSeq" id="XP_062623607.1">
    <property type="nucleotide sequence ID" value="XM_062767623.1"/>
</dbReference>
<keyword evidence="4" id="KW-0967">Endosome</keyword>
<dbReference type="InterPro" id="IPR037202">
    <property type="entry name" value="ESCRT_assembly_dom"/>
</dbReference>
<comment type="subcellular location">
    <subcellularLocation>
        <location evidence="1">Endosome</location>
    </subcellularLocation>
</comment>
<dbReference type="Pfam" id="PF07200">
    <property type="entry name" value="Mod_r"/>
    <property type="match status" value="1"/>
</dbReference>
<feature type="domain" description="VPS37 C-terminal" evidence="9">
    <location>
        <begin position="86"/>
        <end position="180"/>
    </location>
</feature>
<dbReference type="GO" id="GO:0006612">
    <property type="term" value="P:protein targeting to membrane"/>
    <property type="evidence" value="ECO:0007669"/>
    <property type="project" value="TreeGrafter"/>
</dbReference>
<dbReference type="GO" id="GO:0006623">
    <property type="term" value="P:protein targeting to vacuole"/>
    <property type="evidence" value="ECO:0007669"/>
    <property type="project" value="TreeGrafter"/>
</dbReference>
<dbReference type="SUPFAM" id="SSF140111">
    <property type="entry name" value="Endosomal sorting complex assembly domain"/>
    <property type="match status" value="1"/>
</dbReference>
<dbReference type="AlphaFoldDB" id="A0AAF0Y0I5"/>
<feature type="compositionally biased region" description="Low complexity" evidence="8">
    <location>
        <begin position="267"/>
        <end position="284"/>
    </location>
</feature>
<gene>
    <name evidence="10" type="primary">Vps37a</name>
    <name evidence="10" type="ORF">LOC62_01G001149</name>
</gene>
<evidence type="ECO:0000256" key="3">
    <source>
        <dbReference type="ARBA" id="ARBA00022448"/>
    </source>
</evidence>
<dbReference type="InterPro" id="IPR029012">
    <property type="entry name" value="Helix_hairpin_bin_sf"/>
</dbReference>
<feature type="coiled-coil region" evidence="7">
    <location>
        <begin position="40"/>
        <end position="74"/>
    </location>
</feature>
<name>A0AAF0Y0I5_9TREE</name>
<dbReference type="PROSITE" id="PS51314">
    <property type="entry name" value="VPS37_C"/>
    <property type="match status" value="1"/>
</dbReference>
<dbReference type="Gene3D" id="1.10.287.660">
    <property type="entry name" value="Helix hairpin bin"/>
    <property type="match status" value="1"/>
</dbReference>
<keyword evidence="5 6" id="KW-0653">Protein transport</keyword>
<dbReference type="PANTHER" id="PTHR13678:SF2">
    <property type="entry name" value="VACUOLAR PROTEIN SORTING-ASSOCIATED PROTEIN 37A"/>
    <property type="match status" value="1"/>
</dbReference>
<proteinExistence type="inferred from homology"/>
<comment type="similarity">
    <text evidence="2">Belongs to the VPS37 family.</text>
</comment>
<dbReference type="EMBL" id="CP086714">
    <property type="protein sequence ID" value="WOO77575.1"/>
    <property type="molecule type" value="Genomic_DNA"/>
</dbReference>
<evidence type="ECO:0000256" key="5">
    <source>
        <dbReference type="ARBA" id="ARBA00022927"/>
    </source>
</evidence>
<evidence type="ECO:0000256" key="8">
    <source>
        <dbReference type="SAM" id="MobiDB-lite"/>
    </source>
</evidence>
<evidence type="ECO:0000256" key="6">
    <source>
        <dbReference type="PROSITE-ProRule" id="PRU00646"/>
    </source>
</evidence>
<evidence type="ECO:0000256" key="1">
    <source>
        <dbReference type="ARBA" id="ARBA00004177"/>
    </source>
</evidence>
<keyword evidence="7" id="KW-0175">Coiled coil</keyword>
<dbReference type="GeneID" id="87804406"/>
<feature type="region of interest" description="Disordered" evidence="8">
    <location>
        <begin position="183"/>
        <end position="284"/>
    </location>
</feature>
<dbReference type="Proteomes" id="UP000827549">
    <property type="component" value="Chromosome 1"/>
</dbReference>